<keyword evidence="5 8" id="KW-0812">Transmembrane</keyword>
<dbReference type="Proteomes" id="UP000194267">
    <property type="component" value="Unassembled WGS sequence"/>
</dbReference>
<dbReference type="Pfam" id="PF01032">
    <property type="entry name" value="FecCD"/>
    <property type="match status" value="1"/>
</dbReference>
<feature type="transmembrane region" description="Helical" evidence="8">
    <location>
        <begin position="203"/>
        <end position="227"/>
    </location>
</feature>
<organism evidence="9 10">
    <name type="scientific">Symbiobacterium thermophilum</name>
    <dbReference type="NCBI Taxonomy" id="2734"/>
    <lineage>
        <taxon>Bacteria</taxon>
        <taxon>Bacillati</taxon>
        <taxon>Bacillota</taxon>
        <taxon>Clostridia</taxon>
        <taxon>Eubacteriales</taxon>
        <taxon>Symbiobacteriaceae</taxon>
        <taxon>Symbiobacterium</taxon>
    </lineage>
</organism>
<dbReference type="SUPFAM" id="SSF81345">
    <property type="entry name" value="ABC transporter involved in vitamin B12 uptake, BtuC"/>
    <property type="match status" value="1"/>
</dbReference>
<evidence type="ECO:0000256" key="6">
    <source>
        <dbReference type="ARBA" id="ARBA00022989"/>
    </source>
</evidence>
<evidence type="ECO:0000256" key="8">
    <source>
        <dbReference type="SAM" id="Phobius"/>
    </source>
</evidence>
<dbReference type="PANTHER" id="PTHR30472">
    <property type="entry name" value="FERRIC ENTEROBACTIN TRANSPORT SYSTEM PERMEASE PROTEIN"/>
    <property type="match status" value="1"/>
</dbReference>
<dbReference type="PANTHER" id="PTHR30472:SF24">
    <property type="entry name" value="FERRIC ENTEROBACTIN TRANSPORT SYSTEM PERMEASE PROTEIN FEPG"/>
    <property type="match status" value="1"/>
</dbReference>
<evidence type="ECO:0000256" key="7">
    <source>
        <dbReference type="ARBA" id="ARBA00023136"/>
    </source>
</evidence>
<evidence type="ECO:0000256" key="2">
    <source>
        <dbReference type="ARBA" id="ARBA00007935"/>
    </source>
</evidence>
<reference evidence="10" key="1">
    <citation type="submission" date="2016-04" db="EMBL/GenBank/DDBJ databases">
        <authorList>
            <person name="Antunes L.P."/>
            <person name="Martins L.F."/>
            <person name="Pereira R.V."/>
            <person name="Thomas A.M."/>
            <person name="Barbosa D."/>
            <person name="Nascimento L."/>
            <person name="Silva G.M."/>
            <person name="Condomitti G.W."/>
            <person name="Digiampietri L.A."/>
            <person name="Lombardi K.C."/>
            <person name="Ramos P.L."/>
            <person name="Quaggio R.B."/>
            <person name="Oliveira J.C."/>
            <person name="Pascon R.C."/>
            <person name="Cruz J.B."/>
            <person name="Silva A.M."/>
            <person name="Setubal J.C."/>
        </authorList>
    </citation>
    <scope>NUCLEOTIDE SEQUENCE [LARGE SCALE GENOMIC DNA]</scope>
</reference>
<proteinExistence type="inferred from homology"/>
<feature type="transmembrane region" description="Helical" evidence="8">
    <location>
        <begin position="318"/>
        <end position="337"/>
    </location>
</feature>
<evidence type="ECO:0000256" key="3">
    <source>
        <dbReference type="ARBA" id="ARBA00022448"/>
    </source>
</evidence>
<feature type="transmembrane region" description="Helical" evidence="8">
    <location>
        <begin position="247"/>
        <end position="276"/>
    </location>
</feature>
<feature type="transmembrane region" description="Helical" evidence="8">
    <location>
        <begin position="21"/>
        <end position="41"/>
    </location>
</feature>
<evidence type="ECO:0000313" key="9">
    <source>
        <dbReference type="EMBL" id="OTA42184.1"/>
    </source>
</evidence>
<dbReference type="InterPro" id="IPR000522">
    <property type="entry name" value="ABC_transptr_permease_BtuC"/>
</dbReference>
<feature type="transmembrane region" description="Helical" evidence="8">
    <location>
        <begin position="77"/>
        <end position="97"/>
    </location>
</feature>
<keyword evidence="4" id="KW-1003">Cell membrane</keyword>
<evidence type="ECO:0000256" key="1">
    <source>
        <dbReference type="ARBA" id="ARBA00004651"/>
    </source>
</evidence>
<dbReference type="Gene3D" id="1.10.3470.10">
    <property type="entry name" value="ABC transporter involved in vitamin B12 uptake, BtuC"/>
    <property type="match status" value="1"/>
</dbReference>
<dbReference type="GO" id="GO:0022857">
    <property type="term" value="F:transmembrane transporter activity"/>
    <property type="evidence" value="ECO:0007669"/>
    <property type="project" value="InterPro"/>
</dbReference>
<dbReference type="GO" id="GO:0005886">
    <property type="term" value="C:plasma membrane"/>
    <property type="evidence" value="ECO:0007669"/>
    <property type="project" value="UniProtKB-SubCell"/>
</dbReference>
<feature type="transmembrane region" description="Helical" evidence="8">
    <location>
        <begin position="288"/>
        <end position="306"/>
    </location>
</feature>
<dbReference type="InterPro" id="IPR037294">
    <property type="entry name" value="ABC_BtuC-like"/>
</dbReference>
<dbReference type="AlphaFoldDB" id="A0A1Y2T8X1"/>
<sequence length="343" mass="35402">MSARRLRLVQAGPFAFRVDPGMVARVAGAWLALLALGAWGLTLGSYRLPVIDVVRSLLGAGTADTQFIVMTLRLPRVLAAMLVGPALAMSGAIFQGLLRNPLVSPDVIGVNAGASVAAVYWIVTHRPPALLPLIAFAGALVAAAFVYLLTWRGHISGARLILVGIGANALLTAATTAIFLRADVYEAASAYRWMTGSLAGSDWSDVITLAVALAVLVPPGLVLMWPLRALQYGDLTARSLGLPVEGVRLALMAVGCGLSAAAVSVAGPVGFVAFMVPHLARMLAGPPGGGLFLFTGALGGLLLLGADLVGQHALPVSLPVGVITAALGAPYFLFLLYRTNARM</sequence>
<evidence type="ECO:0000256" key="4">
    <source>
        <dbReference type="ARBA" id="ARBA00022475"/>
    </source>
</evidence>
<dbReference type="FunFam" id="1.10.3470.10:FF:000001">
    <property type="entry name" value="Vitamin B12 ABC transporter permease BtuC"/>
    <property type="match status" value="1"/>
</dbReference>
<name>A0A1Y2T8X1_SYMTR</name>
<dbReference type="EMBL" id="LWLV01000046">
    <property type="protein sequence ID" value="OTA42184.1"/>
    <property type="molecule type" value="Genomic_DNA"/>
</dbReference>
<dbReference type="CDD" id="cd06550">
    <property type="entry name" value="TM_ABC_iron-siderophores_like"/>
    <property type="match status" value="1"/>
</dbReference>
<feature type="transmembrane region" description="Helical" evidence="8">
    <location>
        <begin position="161"/>
        <end position="182"/>
    </location>
</feature>
<comment type="subcellular location">
    <subcellularLocation>
        <location evidence="1">Cell membrane</location>
        <topology evidence="1">Multi-pass membrane protein</topology>
    </subcellularLocation>
</comment>
<gene>
    <name evidence="9" type="ORF">A6D92_00985</name>
</gene>
<comment type="caution">
    <text evidence="9">The sequence shown here is derived from an EMBL/GenBank/DDBJ whole genome shotgun (WGS) entry which is preliminary data.</text>
</comment>
<keyword evidence="7 8" id="KW-0472">Membrane</keyword>
<feature type="transmembrane region" description="Helical" evidence="8">
    <location>
        <begin position="103"/>
        <end position="123"/>
    </location>
</feature>
<keyword evidence="3" id="KW-0813">Transport</keyword>
<protein>
    <submittedName>
        <fullName evidence="9">Iron ABC transporter permease</fullName>
    </submittedName>
</protein>
<keyword evidence="6 8" id="KW-1133">Transmembrane helix</keyword>
<accession>A0A1Y2T8X1</accession>
<feature type="transmembrane region" description="Helical" evidence="8">
    <location>
        <begin position="130"/>
        <end position="149"/>
    </location>
</feature>
<evidence type="ECO:0000313" key="10">
    <source>
        <dbReference type="Proteomes" id="UP000194267"/>
    </source>
</evidence>
<evidence type="ECO:0000256" key="5">
    <source>
        <dbReference type="ARBA" id="ARBA00022692"/>
    </source>
</evidence>
<comment type="similarity">
    <text evidence="2">Belongs to the binding-protein-dependent transport system permease family. FecCD subfamily.</text>
</comment>
<dbReference type="GO" id="GO:0033214">
    <property type="term" value="P:siderophore-iron import into cell"/>
    <property type="evidence" value="ECO:0007669"/>
    <property type="project" value="TreeGrafter"/>
</dbReference>